<dbReference type="EMBL" id="CM001403">
    <property type="protein sequence ID" value="EHQ30122.1"/>
    <property type="molecule type" value="Genomic_DNA"/>
</dbReference>
<dbReference type="STRING" id="714943.Mucpa_6064"/>
<organism evidence="1 2">
    <name type="scientific">Mucilaginibacter paludis DSM 18603</name>
    <dbReference type="NCBI Taxonomy" id="714943"/>
    <lineage>
        <taxon>Bacteria</taxon>
        <taxon>Pseudomonadati</taxon>
        <taxon>Bacteroidota</taxon>
        <taxon>Sphingobacteriia</taxon>
        <taxon>Sphingobacteriales</taxon>
        <taxon>Sphingobacteriaceae</taxon>
        <taxon>Mucilaginibacter</taxon>
    </lineage>
</organism>
<evidence type="ECO:0000313" key="1">
    <source>
        <dbReference type="EMBL" id="EHQ30122.1"/>
    </source>
</evidence>
<dbReference type="RefSeq" id="WP_008511653.1">
    <property type="nucleotide sequence ID" value="NZ_CM001403.1"/>
</dbReference>
<protein>
    <submittedName>
        <fullName evidence="1">Uncharacterized protein</fullName>
    </submittedName>
</protein>
<gene>
    <name evidence="1" type="ORF">Mucpa_6064</name>
</gene>
<sequence>MAIDFYDLGDVHFAQLLFKIEHHDFDCLKDVWLGLKNATGIYIDQYGKTRIYPTQVKLIASLIKEHLEKISSSDEKAKRPYFFDLYNKFVETEGGLIALGD</sequence>
<dbReference type="OrthoDB" id="9182282at2"/>
<proteinExistence type="predicted"/>
<evidence type="ECO:0000313" key="2">
    <source>
        <dbReference type="Proteomes" id="UP000002774"/>
    </source>
</evidence>
<accession>H1YCD1</accession>
<dbReference type="AlphaFoldDB" id="H1YCD1"/>
<reference evidence="1" key="1">
    <citation type="submission" date="2011-09" db="EMBL/GenBank/DDBJ databases">
        <title>The permanent draft genome of Mucilaginibacter paludis DSM 18603.</title>
        <authorList>
            <consortium name="US DOE Joint Genome Institute (JGI-PGF)"/>
            <person name="Lucas S."/>
            <person name="Han J."/>
            <person name="Lapidus A."/>
            <person name="Bruce D."/>
            <person name="Goodwin L."/>
            <person name="Pitluck S."/>
            <person name="Peters L."/>
            <person name="Kyrpides N."/>
            <person name="Mavromatis K."/>
            <person name="Ivanova N."/>
            <person name="Mikhailova N."/>
            <person name="Held B."/>
            <person name="Detter J.C."/>
            <person name="Tapia R."/>
            <person name="Han C."/>
            <person name="Land M."/>
            <person name="Hauser L."/>
            <person name="Markowitz V."/>
            <person name="Cheng J.-F."/>
            <person name="Hugenholtz P."/>
            <person name="Woyke T."/>
            <person name="Wu D."/>
            <person name="Tindall B."/>
            <person name="Brambilla E."/>
            <person name="Klenk H.-P."/>
            <person name="Eisen J.A."/>
        </authorList>
    </citation>
    <scope>NUCLEOTIDE SEQUENCE [LARGE SCALE GENOMIC DNA]</scope>
    <source>
        <strain evidence="1">DSM 18603</strain>
    </source>
</reference>
<name>H1YCD1_9SPHI</name>
<dbReference type="Proteomes" id="UP000002774">
    <property type="component" value="Chromosome"/>
</dbReference>
<keyword evidence="2" id="KW-1185">Reference proteome</keyword>
<dbReference type="HOGENOM" id="CLU_2288364_0_0_10"/>